<reference evidence="3" key="1">
    <citation type="submission" date="2013-01" db="EMBL/GenBank/DDBJ databases">
        <title>Draft Genome Sequence of a Mulberry Tree, Morus notabilis C.K. Schneid.</title>
        <authorList>
            <person name="He N."/>
            <person name="Zhao S."/>
        </authorList>
    </citation>
    <scope>NUCLEOTIDE SEQUENCE</scope>
</reference>
<keyword evidence="3" id="KW-1185">Reference proteome</keyword>
<evidence type="ECO:0000313" key="3">
    <source>
        <dbReference type="Proteomes" id="UP000030645"/>
    </source>
</evidence>
<dbReference type="EMBL" id="KE345791">
    <property type="protein sequence ID" value="EXC16429.1"/>
    <property type="molecule type" value="Genomic_DNA"/>
</dbReference>
<accession>W9S813</accession>
<name>W9S813_9ROSA</name>
<organism evidence="2 3">
    <name type="scientific">Morus notabilis</name>
    <dbReference type="NCBI Taxonomy" id="981085"/>
    <lineage>
        <taxon>Eukaryota</taxon>
        <taxon>Viridiplantae</taxon>
        <taxon>Streptophyta</taxon>
        <taxon>Embryophyta</taxon>
        <taxon>Tracheophyta</taxon>
        <taxon>Spermatophyta</taxon>
        <taxon>Magnoliopsida</taxon>
        <taxon>eudicotyledons</taxon>
        <taxon>Gunneridae</taxon>
        <taxon>Pentapetalae</taxon>
        <taxon>rosids</taxon>
        <taxon>fabids</taxon>
        <taxon>Rosales</taxon>
        <taxon>Moraceae</taxon>
        <taxon>Moreae</taxon>
        <taxon>Morus</taxon>
    </lineage>
</organism>
<protein>
    <recommendedName>
        <fullName evidence="1">Retrovirus-related Pol polyprotein from transposon TNT 1-94-like beta-barrel domain-containing protein</fullName>
    </recommendedName>
</protein>
<dbReference type="PANTHER" id="PTHR47592">
    <property type="entry name" value="PBF68 PROTEIN"/>
    <property type="match status" value="1"/>
</dbReference>
<proteinExistence type="predicted"/>
<dbReference type="InterPro" id="IPR054722">
    <property type="entry name" value="PolX-like_BBD"/>
</dbReference>
<evidence type="ECO:0000259" key="1">
    <source>
        <dbReference type="Pfam" id="PF22936"/>
    </source>
</evidence>
<dbReference type="AlphaFoldDB" id="W9S813"/>
<feature type="domain" description="Retrovirus-related Pol polyprotein from transposon TNT 1-94-like beta-barrel" evidence="1">
    <location>
        <begin position="1"/>
        <end position="50"/>
    </location>
</feature>
<dbReference type="Pfam" id="PF22936">
    <property type="entry name" value="Pol_BBD"/>
    <property type="match status" value="1"/>
</dbReference>
<dbReference type="PANTHER" id="PTHR47592:SF27">
    <property type="entry name" value="OS08G0421700 PROTEIN"/>
    <property type="match status" value="1"/>
</dbReference>
<gene>
    <name evidence="2" type="ORF">L484_004440</name>
</gene>
<dbReference type="Proteomes" id="UP000030645">
    <property type="component" value="Unassembled WGS sequence"/>
</dbReference>
<evidence type="ECO:0000313" key="2">
    <source>
        <dbReference type="EMBL" id="EXC16429.1"/>
    </source>
</evidence>
<sequence length="100" mass="10901">MGNKDAAMVAGRGVVEINFTSGKKLTLNNVLHVPDIRKNLVSASLMCKNGLKIVLEGNNCIVSKNDIFVENGYSCDGMYKLSVNNKDDVNSLYIVDSFDV</sequence>